<dbReference type="EMBL" id="AMYD01003295">
    <property type="protein sequence ID" value="EQB46688.1"/>
    <property type="molecule type" value="Genomic_DNA"/>
</dbReference>
<dbReference type="SUPFAM" id="SSF51197">
    <property type="entry name" value="Clavaminate synthase-like"/>
    <property type="match status" value="1"/>
</dbReference>
<gene>
    <name evidence="2" type="ORF">CGLO_14249</name>
</gene>
<evidence type="ECO:0008006" key="4">
    <source>
        <dbReference type="Google" id="ProtNLM"/>
    </source>
</evidence>
<dbReference type="STRING" id="1237896.T0K1T7"/>
<organism evidence="2 3">
    <name type="scientific">Colletotrichum gloeosporioides (strain Cg-14)</name>
    <name type="common">Anthracnose fungus</name>
    <name type="synonym">Glomerella cingulata</name>
    <dbReference type="NCBI Taxonomy" id="1237896"/>
    <lineage>
        <taxon>Eukaryota</taxon>
        <taxon>Fungi</taxon>
        <taxon>Dikarya</taxon>
        <taxon>Ascomycota</taxon>
        <taxon>Pezizomycotina</taxon>
        <taxon>Sordariomycetes</taxon>
        <taxon>Hypocreomycetidae</taxon>
        <taxon>Glomerellales</taxon>
        <taxon>Glomerellaceae</taxon>
        <taxon>Colletotrichum</taxon>
        <taxon>Colletotrichum gloeosporioides species complex</taxon>
    </lineage>
</organism>
<protein>
    <recommendedName>
        <fullName evidence="4">Alpha-ketoglutarate-dependent dioxygenase AlkB-like domain-containing protein</fullName>
    </recommendedName>
</protein>
<dbReference type="Proteomes" id="UP000015530">
    <property type="component" value="Unassembled WGS sequence"/>
</dbReference>
<dbReference type="AlphaFoldDB" id="T0K1T7"/>
<name>T0K1T7_COLGC</name>
<dbReference type="InterPro" id="IPR037151">
    <property type="entry name" value="AlkB-like_sf"/>
</dbReference>
<sequence length="117" mass="13251">MLFRSKKKYMGVKKDSLPCLKFPVRHGDMVVMHGTRIHQAYEHSVDPKGMRRFALTSRNIVLDTLDEAKRADAIQKSILPDLPADWDYPKPSQSKTRKRANDEAGVTAVNKKAKTTA</sequence>
<comment type="caution">
    <text evidence="2">The sequence shown here is derived from an EMBL/GenBank/DDBJ whole genome shotgun (WGS) entry which is preliminary data.</text>
</comment>
<evidence type="ECO:0000256" key="1">
    <source>
        <dbReference type="SAM" id="MobiDB-lite"/>
    </source>
</evidence>
<proteinExistence type="predicted"/>
<reference evidence="3" key="1">
    <citation type="journal article" date="2013" name="Mol. Plant Microbe Interact.">
        <title>Global aspects of pacC regulation of pathogenicity genes in Colletotrichum gloeosporioides as revealed by transcriptome analysis.</title>
        <authorList>
            <person name="Alkan N."/>
            <person name="Meng X."/>
            <person name="Friedlander G."/>
            <person name="Reuveni E."/>
            <person name="Sukno S."/>
            <person name="Sherman A."/>
            <person name="Thon M."/>
            <person name="Fluhr R."/>
            <person name="Prusky D."/>
        </authorList>
    </citation>
    <scope>NUCLEOTIDE SEQUENCE [LARGE SCALE GENOMIC DNA]</scope>
    <source>
        <strain evidence="3">Cg-14</strain>
    </source>
</reference>
<dbReference type="OrthoDB" id="4845953at2759"/>
<accession>T0K1T7</accession>
<dbReference type="HOGENOM" id="CLU_2084683_0_0_1"/>
<feature type="region of interest" description="Disordered" evidence="1">
    <location>
        <begin position="85"/>
        <end position="117"/>
    </location>
</feature>
<evidence type="ECO:0000313" key="2">
    <source>
        <dbReference type="EMBL" id="EQB46688.1"/>
    </source>
</evidence>
<dbReference type="Gene3D" id="2.60.120.590">
    <property type="entry name" value="Alpha-ketoglutarate-dependent dioxygenase AlkB-like"/>
    <property type="match status" value="1"/>
</dbReference>
<evidence type="ECO:0000313" key="3">
    <source>
        <dbReference type="Proteomes" id="UP000015530"/>
    </source>
</evidence>